<feature type="compositionally biased region" description="Polar residues" evidence="10">
    <location>
        <begin position="523"/>
        <end position="535"/>
    </location>
</feature>
<dbReference type="GO" id="GO:0043161">
    <property type="term" value="P:proteasome-mediated ubiquitin-dependent protein catabolic process"/>
    <property type="evidence" value="ECO:0007669"/>
    <property type="project" value="UniProtKB-ARBA"/>
</dbReference>
<dbReference type="PANTHER" id="PTHR22937">
    <property type="entry name" value="E3 UBIQUITIN-PROTEIN LIGASE RNF165"/>
    <property type="match status" value="1"/>
</dbReference>
<comment type="pathway">
    <text evidence="2">Protein modification; protein ubiquitination.</text>
</comment>
<dbReference type="PANTHER" id="PTHR22937:SF224">
    <property type="entry name" value="E3 UBIQUITIN-PROTEIN LIGASE MBR1-RELATED"/>
    <property type="match status" value="1"/>
</dbReference>
<dbReference type="PROSITE" id="PS50089">
    <property type="entry name" value="ZF_RING_2"/>
    <property type="match status" value="1"/>
</dbReference>
<evidence type="ECO:0000256" key="8">
    <source>
        <dbReference type="ARBA" id="ARBA00022833"/>
    </source>
</evidence>
<dbReference type="InterPro" id="IPR045191">
    <property type="entry name" value="MBR1/2-like"/>
</dbReference>
<dbReference type="SUPFAM" id="SSF57850">
    <property type="entry name" value="RING/U-box"/>
    <property type="match status" value="1"/>
</dbReference>
<dbReference type="EC" id="2.3.2.27" evidence="3"/>
<evidence type="ECO:0000256" key="6">
    <source>
        <dbReference type="ARBA" id="ARBA00022771"/>
    </source>
</evidence>
<dbReference type="Pfam" id="PF13639">
    <property type="entry name" value="zf-RING_2"/>
    <property type="match status" value="1"/>
</dbReference>
<dbReference type="GO" id="GO:0008270">
    <property type="term" value="F:zinc ion binding"/>
    <property type="evidence" value="ECO:0007669"/>
    <property type="project" value="UniProtKB-KW"/>
</dbReference>
<organism evidence="12 13">
    <name type="scientific">Tetracentron sinense</name>
    <name type="common">Spur-leaf</name>
    <dbReference type="NCBI Taxonomy" id="13715"/>
    <lineage>
        <taxon>Eukaryota</taxon>
        <taxon>Viridiplantae</taxon>
        <taxon>Streptophyta</taxon>
        <taxon>Embryophyta</taxon>
        <taxon>Tracheophyta</taxon>
        <taxon>Spermatophyta</taxon>
        <taxon>Magnoliopsida</taxon>
        <taxon>Trochodendrales</taxon>
        <taxon>Trochodendraceae</taxon>
        <taxon>Tetracentron</taxon>
    </lineage>
</organism>
<dbReference type="GO" id="GO:0010228">
    <property type="term" value="P:vegetative to reproductive phase transition of meristem"/>
    <property type="evidence" value="ECO:0007669"/>
    <property type="project" value="UniProtKB-ARBA"/>
</dbReference>
<evidence type="ECO:0000256" key="2">
    <source>
        <dbReference type="ARBA" id="ARBA00004906"/>
    </source>
</evidence>
<sequence>MEWQRTTIDSFPETLDFDHGSSSSNTGMDQQIPWTNMQNPVERQLPDYILTPTETNITYGNIVSHDGRSLSGWNFGEPNSNETMGNRANDDIEMEHGWLSSLSVGAGASPRLEEIRYEPTNILSLENINISLSSNQFSNGPLSLQNSNSDGMPQNVNLNAGYVGNNGNGGQVTRACMCPHQFKSGGSETEQIPYTSGSSDSFGIASGSAGCLTEDNDGGPGCSSGNWRFSCKRKAFEGASGQSSLGGSSSCFQQIGNSVWPAVPHYNAASGLIIPTSRENPHDTSPLEQLNPRLGVGMRGVASDNILSLNVAGNAESSQRNFRMRINPAEQQNSVPPNTLSTGSAIRQSHIWSPHQSSRLLPNYSLDSRSRAATTNTNPQNQSNSMHIPTLSRNVQHFPWDGTSNLIAGSSSSSPVISGERGAVFQEEAHSRSMRRYISERSMFLPATEMRNLAQDPTSWSLANGNISIPGNIASTSRAGSSSGVHPSPTPTWVPHHNPPAQNPQNPRRLPEFIRQSLFPSAGSESGNQSSNFSLLHSGPGPASSQEMALSSGIGRQGHHQPYMRSAFGMERQGNGVFGVPYSLRTPAAATEGRSRLLSEIRNVLDLMHRGESMGFEDVIILDRSVFNGVTDLHDRHRDMRLDVDNMSYEELLALEERIGNVNTGLSEETVLKCLKQQKYLSLKMGAPSEVEPCCICQEEYVDGQDLGTLDCGHDFHTGCIKQWLTHKNLCPICKTTALVT</sequence>
<evidence type="ECO:0000313" key="12">
    <source>
        <dbReference type="EMBL" id="KAF8406297.1"/>
    </source>
</evidence>
<evidence type="ECO:0000256" key="5">
    <source>
        <dbReference type="ARBA" id="ARBA00022723"/>
    </source>
</evidence>
<comment type="caution">
    <text evidence="12">The sequence shown here is derived from an EMBL/GenBank/DDBJ whole genome shotgun (WGS) entry which is preliminary data.</text>
</comment>
<feature type="domain" description="RING-type" evidence="11">
    <location>
        <begin position="694"/>
        <end position="735"/>
    </location>
</feature>
<evidence type="ECO:0000313" key="13">
    <source>
        <dbReference type="Proteomes" id="UP000655225"/>
    </source>
</evidence>
<dbReference type="EMBL" id="JABCRI010000005">
    <property type="protein sequence ID" value="KAF8406297.1"/>
    <property type="molecule type" value="Genomic_DNA"/>
</dbReference>
<feature type="region of interest" description="Disordered" evidence="10">
    <location>
        <begin position="520"/>
        <end position="548"/>
    </location>
</feature>
<keyword evidence="13" id="KW-1185">Reference proteome</keyword>
<dbReference type="SMART" id="SM00184">
    <property type="entry name" value="RING"/>
    <property type="match status" value="1"/>
</dbReference>
<evidence type="ECO:0000256" key="10">
    <source>
        <dbReference type="SAM" id="MobiDB-lite"/>
    </source>
</evidence>
<evidence type="ECO:0000256" key="9">
    <source>
        <dbReference type="PROSITE-ProRule" id="PRU00175"/>
    </source>
</evidence>
<proteinExistence type="predicted"/>
<evidence type="ECO:0000256" key="4">
    <source>
        <dbReference type="ARBA" id="ARBA00022679"/>
    </source>
</evidence>
<name>A0A834ZQ24_TETSI</name>
<evidence type="ECO:0000256" key="1">
    <source>
        <dbReference type="ARBA" id="ARBA00000900"/>
    </source>
</evidence>
<dbReference type="InterPro" id="IPR001841">
    <property type="entry name" value="Znf_RING"/>
</dbReference>
<dbReference type="GO" id="GO:0061630">
    <property type="term" value="F:ubiquitin protein ligase activity"/>
    <property type="evidence" value="ECO:0007669"/>
    <property type="project" value="UniProtKB-EC"/>
</dbReference>
<feature type="region of interest" description="Disordered" evidence="10">
    <location>
        <begin position="476"/>
        <end position="508"/>
    </location>
</feature>
<dbReference type="OMA" id="NANCASQ"/>
<dbReference type="Proteomes" id="UP000655225">
    <property type="component" value="Unassembled WGS sequence"/>
</dbReference>
<keyword evidence="5" id="KW-0479">Metal-binding</keyword>
<dbReference type="AlphaFoldDB" id="A0A834ZQ24"/>
<dbReference type="FunFam" id="3.30.40.10:FF:000309">
    <property type="entry name" value="E3 ubiquitin-protein ligase MBR2"/>
    <property type="match status" value="1"/>
</dbReference>
<keyword evidence="4" id="KW-0808">Transferase</keyword>
<keyword evidence="6 9" id="KW-0863">Zinc-finger</keyword>
<protein>
    <recommendedName>
        <fullName evidence="3">RING-type E3 ubiquitin transferase</fullName>
        <ecNumber evidence="3">2.3.2.27</ecNumber>
    </recommendedName>
</protein>
<evidence type="ECO:0000256" key="3">
    <source>
        <dbReference type="ARBA" id="ARBA00012483"/>
    </source>
</evidence>
<keyword evidence="8" id="KW-0862">Zinc</keyword>
<dbReference type="Gene3D" id="3.30.40.10">
    <property type="entry name" value="Zinc/RING finger domain, C3HC4 (zinc finger)"/>
    <property type="match status" value="1"/>
</dbReference>
<evidence type="ECO:0000256" key="7">
    <source>
        <dbReference type="ARBA" id="ARBA00022786"/>
    </source>
</evidence>
<accession>A0A834ZQ24</accession>
<keyword evidence="7" id="KW-0833">Ubl conjugation pathway</keyword>
<feature type="region of interest" description="Disordered" evidence="10">
    <location>
        <begin position="1"/>
        <end position="33"/>
    </location>
</feature>
<feature type="compositionally biased region" description="Polar residues" evidence="10">
    <location>
        <begin position="476"/>
        <end position="485"/>
    </location>
</feature>
<dbReference type="InterPro" id="IPR013083">
    <property type="entry name" value="Znf_RING/FYVE/PHD"/>
</dbReference>
<evidence type="ECO:0000259" key="11">
    <source>
        <dbReference type="PROSITE" id="PS50089"/>
    </source>
</evidence>
<comment type="catalytic activity">
    <reaction evidence="1">
        <text>S-ubiquitinyl-[E2 ubiquitin-conjugating enzyme]-L-cysteine + [acceptor protein]-L-lysine = [E2 ubiquitin-conjugating enzyme]-L-cysteine + N(6)-ubiquitinyl-[acceptor protein]-L-lysine.</text>
        <dbReference type="EC" id="2.3.2.27"/>
    </reaction>
</comment>
<feature type="compositionally biased region" description="Pro residues" evidence="10">
    <location>
        <begin position="488"/>
        <end position="502"/>
    </location>
</feature>
<feature type="compositionally biased region" description="Polar residues" evidence="10">
    <location>
        <begin position="20"/>
        <end position="33"/>
    </location>
</feature>
<gene>
    <name evidence="12" type="ORF">HHK36_008382</name>
</gene>
<dbReference type="OrthoDB" id="8062037at2759"/>
<reference evidence="12 13" key="1">
    <citation type="submission" date="2020-04" db="EMBL/GenBank/DDBJ databases">
        <title>Plant Genome Project.</title>
        <authorList>
            <person name="Zhang R.-G."/>
        </authorList>
    </citation>
    <scope>NUCLEOTIDE SEQUENCE [LARGE SCALE GENOMIC DNA]</scope>
    <source>
        <strain evidence="12">YNK0</strain>
        <tissue evidence="12">Leaf</tissue>
    </source>
</reference>